<proteinExistence type="predicted"/>
<dbReference type="InterPro" id="IPR049172">
    <property type="entry name" value="DUF6857_pln"/>
</dbReference>
<sequence>IKEEKVGVASRYMQGLVAKTDGTKKDERQHEIKDQVQTTSSLNKSFDALKPRLVTQPLSNKHENISLNSVQRRRDKNHAPETLSWSFLPPKLLNPAKGMIRRRNLASLAAAEAQKEAITADNLVKCLKLFGELCSSASHEKPHESL</sequence>
<dbReference type="Pfam" id="PF21647">
    <property type="entry name" value="DUF6857"/>
    <property type="match status" value="1"/>
</dbReference>
<dbReference type="PANTHER" id="PTHR31928:SF2">
    <property type="entry name" value="EXPRESSED PROTEIN"/>
    <property type="match status" value="1"/>
</dbReference>
<organism evidence="3">
    <name type="scientific">Tanacetum cinerariifolium</name>
    <name type="common">Dalmatian daisy</name>
    <name type="synonym">Chrysanthemum cinerariifolium</name>
    <dbReference type="NCBI Taxonomy" id="118510"/>
    <lineage>
        <taxon>Eukaryota</taxon>
        <taxon>Viridiplantae</taxon>
        <taxon>Streptophyta</taxon>
        <taxon>Embryophyta</taxon>
        <taxon>Tracheophyta</taxon>
        <taxon>Spermatophyta</taxon>
        <taxon>Magnoliopsida</taxon>
        <taxon>eudicotyledons</taxon>
        <taxon>Gunneridae</taxon>
        <taxon>Pentapetalae</taxon>
        <taxon>asterids</taxon>
        <taxon>campanulids</taxon>
        <taxon>Asterales</taxon>
        <taxon>Asteraceae</taxon>
        <taxon>Asteroideae</taxon>
        <taxon>Anthemideae</taxon>
        <taxon>Anthemidinae</taxon>
        <taxon>Tanacetum</taxon>
    </lineage>
</organism>
<reference evidence="3" key="1">
    <citation type="journal article" date="2019" name="Sci. Rep.">
        <title>Draft genome of Tanacetum cinerariifolium, the natural source of mosquito coil.</title>
        <authorList>
            <person name="Yamashiro T."/>
            <person name="Shiraishi A."/>
            <person name="Satake H."/>
            <person name="Nakayama K."/>
        </authorList>
    </citation>
    <scope>NUCLEOTIDE SEQUENCE</scope>
</reference>
<evidence type="ECO:0000256" key="1">
    <source>
        <dbReference type="SAM" id="MobiDB-lite"/>
    </source>
</evidence>
<feature type="non-terminal residue" evidence="3">
    <location>
        <position position="1"/>
    </location>
</feature>
<dbReference type="InterPro" id="IPR010341">
    <property type="entry name" value="DUF936_pln"/>
</dbReference>
<feature type="region of interest" description="Disordered" evidence="1">
    <location>
        <begin position="13"/>
        <end position="83"/>
    </location>
</feature>
<evidence type="ECO:0000313" key="3">
    <source>
        <dbReference type="EMBL" id="GFD01266.1"/>
    </source>
</evidence>
<dbReference type="AlphaFoldDB" id="A0A699SX90"/>
<feature type="compositionally biased region" description="Polar residues" evidence="1">
    <location>
        <begin position="35"/>
        <end position="44"/>
    </location>
</feature>
<feature type="domain" description="DUF6857" evidence="2">
    <location>
        <begin position="75"/>
        <end position="144"/>
    </location>
</feature>
<dbReference type="EMBL" id="BKCJ011190284">
    <property type="protein sequence ID" value="GFD01266.1"/>
    <property type="molecule type" value="Genomic_DNA"/>
</dbReference>
<feature type="compositionally biased region" description="Basic and acidic residues" evidence="1">
    <location>
        <begin position="21"/>
        <end position="34"/>
    </location>
</feature>
<name>A0A699SX90_TANCI</name>
<gene>
    <name evidence="3" type="ORF">Tci_873235</name>
</gene>
<feature type="non-terminal residue" evidence="3">
    <location>
        <position position="146"/>
    </location>
</feature>
<dbReference type="PANTHER" id="PTHR31928">
    <property type="entry name" value="EXPRESSED PROTEIN"/>
    <property type="match status" value="1"/>
</dbReference>
<accession>A0A699SX90</accession>
<comment type="caution">
    <text evidence="3">The sequence shown here is derived from an EMBL/GenBank/DDBJ whole genome shotgun (WGS) entry which is preliminary data.</text>
</comment>
<protein>
    <recommendedName>
        <fullName evidence="2">DUF6857 domain-containing protein</fullName>
    </recommendedName>
</protein>
<evidence type="ECO:0000259" key="2">
    <source>
        <dbReference type="Pfam" id="PF21647"/>
    </source>
</evidence>